<dbReference type="Proteomes" id="UP000198280">
    <property type="component" value="Unassembled WGS sequence"/>
</dbReference>
<dbReference type="Gene3D" id="2.50.20.20">
    <property type="match status" value="1"/>
</dbReference>
<accession>A0A239KZ21</accession>
<organism evidence="1 2">
    <name type="scientific">Actinacidiphila glaucinigra</name>
    <dbReference type="NCBI Taxonomy" id="235986"/>
    <lineage>
        <taxon>Bacteria</taxon>
        <taxon>Bacillati</taxon>
        <taxon>Actinomycetota</taxon>
        <taxon>Actinomycetes</taxon>
        <taxon>Kitasatosporales</taxon>
        <taxon>Streptomycetaceae</taxon>
        <taxon>Actinacidiphila</taxon>
    </lineage>
</organism>
<dbReference type="EMBL" id="FZOF01000017">
    <property type="protein sequence ID" value="SNT22729.1"/>
    <property type="molecule type" value="Genomic_DNA"/>
</dbReference>
<dbReference type="SUPFAM" id="SSF89392">
    <property type="entry name" value="Prokaryotic lipoproteins and lipoprotein localization factors"/>
    <property type="match status" value="1"/>
</dbReference>
<gene>
    <name evidence="1" type="ORF">SAMN05216252_117108</name>
</gene>
<protein>
    <recommendedName>
        <fullName evidence="3">Lipoprotein</fullName>
    </recommendedName>
</protein>
<dbReference type="AlphaFoldDB" id="A0A239KZ21"/>
<sequence>MHMRRLVAMTAATGTLALGLAACGDSAKVAPKAASTQVSAMSVEKRASLVDAVRSGAKAVGQQGSAKVAVESVDTEVGTTKSEGTLSWKKGAEAAEVSMDAASHPDLRDMAGPDGKVHLTMAEGDVYLPVEGVLLEAAGGKKWLRLEGSSAEDNPAKDLPHGPATVLAALSTAADLAAVGEEQVAGAAATHYTGTVDIEKLAADTAVLELVSKGERDAYVDELHATGFRNTVDIEAWIGAGDLAVKVVESGKTAEGPAELTIAYSGYGRTSAIKAPPAKDVTTFAEVIQNAAQG</sequence>
<evidence type="ECO:0008006" key="3">
    <source>
        <dbReference type="Google" id="ProtNLM"/>
    </source>
</evidence>
<keyword evidence="2" id="KW-1185">Reference proteome</keyword>
<proteinExistence type="predicted"/>
<dbReference type="PROSITE" id="PS51257">
    <property type="entry name" value="PROKAR_LIPOPROTEIN"/>
    <property type="match status" value="1"/>
</dbReference>
<reference evidence="1 2" key="1">
    <citation type="submission" date="2017-06" db="EMBL/GenBank/DDBJ databases">
        <authorList>
            <person name="Kim H.J."/>
            <person name="Triplett B.A."/>
        </authorList>
    </citation>
    <scope>NUCLEOTIDE SEQUENCE [LARGE SCALE GENOMIC DNA]</scope>
    <source>
        <strain evidence="1 2">CGMCC 4.1858</strain>
    </source>
</reference>
<evidence type="ECO:0000313" key="1">
    <source>
        <dbReference type="EMBL" id="SNT22729.1"/>
    </source>
</evidence>
<dbReference type="InterPro" id="IPR029046">
    <property type="entry name" value="LolA/LolB/LppX"/>
</dbReference>
<name>A0A239KZ21_9ACTN</name>
<evidence type="ECO:0000313" key="2">
    <source>
        <dbReference type="Proteomes" id="UP000198280"/>
    </source>
</evidence>